<sequence>MPWQWAEAAALLLAVAVLAIPLALAWWLLDRPRAGRPRRPCAADAAGPFGPLFCAMMTTRCPNPNAPTPTP</sequence>
<accession>A0ABU1ID51</accession>
<dbReference type="EMBL" id="JAVIZX010000001">
    <property type="protein sequence ID" value="MDR6215156.1"/>
    <property type="molecule type" value="Genomic_DNA"/>
</dbReference>
<dbReference type="Proteomes" id="UP001267710">
    <property type="component" value="Unassembled WGS sequence"/>
</dbReference>
<organism evidence="1 2">
    <name type="scientific">Paracidovorax wautersii</name>
    <dbReference type="NCBI Taxonomy" id="1177982"/>
    <lineage>
        <taxon>Bacteria</taxon>
        <taxon>Pseudomonadati</taxon>
        <taxon>Pseudomonadota</taxon>
        <taxon>Betaproteobacteria</taxon>
        <taxon>Burkholderiales</taxon>
        <taxon>Comamonadaceae</taxon>
        <taxon>Paracidovorax</taxon>
    </lineage>
</organism>
<gene>
    <name evidence="1" type="ORF">QE399_002845</name>
</gene>
<protein>
    <submittedName>
        <fullName evidence="1">Uncharacterized protein</fullName>
    </submittedName>
</protein>
<comment type="caution">
    <text evidence="1">The sequence shown here is derived from an EMBL/GenBank/DDBJ whole genome shotgun (WGS) entry which is preliminary data.</text>
</comment>
<keyword evidence="2" id="KW-1185">Reference proteome</keyword>
<evidence type="ECO:0000313" key="1">
    <source>
        <dbReference type="EMBL" id="MDR6215156.1"/>
    </source>
</evidence>
<reference evidence="1 2" key="1">
    <citation type="submission" date="2023-08" db="EMBL/GenBank/DDBJ databases">
        <title>Functional and genomic diversity of the sorghum phyllosphere microbiome.</title>
        <authorList>
            <person name="Shade A."/>
        </authorList>
    </citation>
    <scope>NUCLEOTIDE SEQUENCE [LARGE SCALE GENOMIC DNA]</scope>
    <source>
        <strain evidence="1 2">SORGH_AS_0335</strain>
    </source>
</reference>
<name>A0ABU1ID51_9BURK</name>
<evidence type="ECO:0000313" key="2">
    <source>
        <dbReference type="Proteomes" id="UP001267710"/>
    </source>
</evidence>
<proteinExistence type="predicted"/>